<protein>
    <submittedName>
        <fullName evidence="5">UDP-N-acetylmuramoyl-L-alanyl-D-glutamate synthetase</fullName>
    </submittedName>
</protein>
<accession>T1AU30</accession>
<dbReference type="Gene3D" id="3.40.50.720">
    <property type="entry name" value="NAD(P)-binding Rossmann-like Domain"/>
    <property type="match status" value="1"/>
</dbReference>
<gene>
    <name evidence="5" type="ORF">B1A_15198</name>
</gene>
<feature type="non-terminal residue" evidence="5">
    <location>
        <position position="160"/>
    </location>
</feature>
<evidence type="ECO:0000256" key="2">
    <source>
        <dbReference type="ARBA" id="ARBA00022741"/>
    </source>
</evidence>
<dbReference type="SUPFAM" id="SSF53623">
    <property type="entry name" value="MurD-like peptide ligases, catalytic domain"/>
    <property type="match status" value="1"/>
</dbReference>
<sequence length="160" mass="17360">AEKLQSSLAQLADVSVTFQLGGHDVKILNTCDLLVVNPAVDKAHSEFFQSALQRQIPMTTEINMFLQHCPAKVIGITGTVGKSTTTAMIHLAITAALKNVGSRQTCRLGGNIGHSLLGDLEQIRPDDLVVLELSSFMLEDFPWMRFSPHIAVVTNLAANH</sequence>
<dbReference type="EMBL" id="AUZX01011153">
    <property type="protein sequence ID" value="EQD44164.1"/>
    <property type="molecule type" value="Genomic_DNA"/>
</dbReference>
<keyword evidence="1" id="KW-0436">Ligase</keyword>
<dbReference type="PANTHER" id="PTHR43692">
    <property type="entry name" value="UDP-N-ACETYLMURAMOYLALANINE--D-GLUTAMATE LIGASE"/>
    <property type="match status" value="1"/>
</dbReference>
<dbReference type="GO" id="GO:0005737">
    <property type="term" value="C:cytoplasm"/>
    <property type="evidence" value="ECO:0007669"/>
    <property type="project" value="InterPro"/>
</dbReference>
<organism evidence="5">
    <name type="scientific">mine drainage metagenome</name>
    <dbReference type="NCBI Taxonomy" id="410659"/>
    <lineage>
        <taxon>unclassified sequences</taxon>
        <taxon>metagenomes</taxon>
        <taxon>ecological metagenomes</taxon>
    </lineage>
</organism>
<evidence type="ECO:0000259" key="4">
    <source>
        <dbReference type="Pfam" id="PF08245"/>
    </source>
</evidence>
<proteinExistence type="predicted"/>
<dbReference type="GO" id="GO:0005524">
    <property type="term" value="F:ATP binding"/>
    <property type="evidence" value="ECO:0007669"/>
    <property type="project" value="UniProtKB-KW"/>
</dbReference>
<comment type="caution">
    <text evidence="5">The sequence shown here is derived from an EMBL/GenBank/DDBJ whole genome shotgun (WGS) entry which is preliminary data.</text>
</comment>
<dbReference type="PANTHER" id="PTHR43692:SF1">
    <property type="entry name" value="UDP-N-ACETYLMURAMOYLALANINE--D-GLUTAMATE LIGASE"/>
    <property type="match status" value="1"/>
</dbReference>
<dbReference type="InterPro" id="IPR036565">
    <property type="entry name" value="Mur-like_cat_sf"/>
</dbReference>
<name>T1AU30_9ZZZZ</name>
<dbReference type="GO" id="GO:0008764">
    <property type="term" value="F:UDP-N-acetylmuramoylalanine-D-glutamate ligase activity"/>
    <property type="evidence" value="ECO:0007669"/>
    <property type="project" value="InterPro"/>
</dbReference>
<dbReference type="Gene3D" id="3.40.1190.10">
    <property type="entry name" value="Mur-like, catalytic domain"/>
    <property type="match status" value="1"/>
</dbReference>
<keyword evidence="3" id="KW-0067">ATP-binding</keyword>
<dbReference type="InterPro" id="IPR005762">
    <property type="entry name" value="MurD"/>
</dbReference>
<dbReference type="GO" id="GO:0008360">
    <property type="term" value="P:regulation of cell shape"/>
    <property type="evidence" value="ECO:0007669"/>
    <property type="project" value="InterPro"/>
</dbReference>
<evidence type="ECO:0000256" key="1">
    <source>
        <dbReference type="ARBA" id="ARBA00022598"/>
    </source>
</evidence>
<reference evidence="5" key="1">
    <citation type="submission" date="2013-08" db="EMBL/GenBank/DDBJ databases">
        <authorList>
            <person name="Mendez C."/>
            <person name="Richter M."/>
            <person name="Ferrer M."/>
            <person name="Sanchez J."/>
        </authorList>
    </citation>
    <scope>NUCLEOTIDE SEQUENCE</scope>
</reference>
<dbReference type="Pfam" id="PF08245">
    <property type="entry name" value="Mur_ligase_M"/>
    <property type="match status" value="1"/>
</dbReference>
<dbReference type="InterPro" id="IPR013221">
    <property type="entry name" value="Mur_ligase_cen"/>
</dbReference>
<dbReference type="GO" id="GO:0051301">
    <property type="term" value="P:cell division"/>
    <property type="evidence" value="ECO:0007669"/>
    <property type="project" value="InterPro"/>
</dbReference>
<evidence type="ECO:0000256" key="3">
    <source>
        <dbReference type="ARBA" id="ARBA00022840"/>
    </source>
</evidence>
<evidence type="ECO:0000313" key="5">
    <source>
        <dbReference type="EMBL" id="EQD44164.1"/>
    </source>
</evidence>
<keyword evidence="2" id="KW-0547">Nucleotide-binding</keyword>
<dbReference type="AlphaFoldDB" id="T1AU30"/>
<feature type="domain" description="Mur ligase central" evidence="4">
    <location>
        <begin position="76"/>
        <end position="160"/>
    </location>
</feature>
<feature type="non-terminal residue" evidence="5">
    <location>
        <position position="1"/>
    </location>
</feature>
<reference evidence="5" key="2">
    <citation type="journal article" date="2014" name="ISME J.">
        <title>Microbial stratification in low pH oxic and suboxic macroscopic growths along an acid mine drainage.</title>
        <authorList>
            <person name="Mendez-Garcia C."/>
            <person name="Mesa V."/>
            <person name="Sprenger R.R."/>
            <person name="Richter M."/>
            <person name="Diez M.S."/>
            <person name="Solano J."/>
            <person name="Bargiela R."/>
            <person name="Golyshina O.V."/>
            <person name="Manteca A."/>
            <person name="Ramos J.L."/>
            <person name="Gallego J.R."/>
            <person name="Llorente I."/>
            <person name="Martins Dos Santos V.A."/>
            <person name="Jensen O.N."/>
            <person name="Pelaez A.I."/>
            <person name="Sanchez J."/>
            <person name="Ferrer M."/>
        </authorList>
    </citation>
    <scope>NUCLEOTIDE SEQUENCE</scope>
</reference>